<name>A0A0F9XQD2_9ZZZZ</name>
<evidence type="ECO:0000313" key="3">
    <source>
        <dbReference type="EMBL" id="KKN94523.1"/>
    </source>
</evidence>
<sequence length="206" mass="22573">MAQRDELSIFVRDALTAGKSRTEITAALAHAGWRSAEVQDALNGWDEMPFSPPVPRPVATVSARDFFTYALTFCVLILGAFNLVVVLQALVDLAFATGDGGSDRPIRWGVAVLIVTAPLYLWLTLRERRKLARDPAHYRSAIRKWMIYIGLLLAALTLLGDAIATIYALLTGDLTLQFIVKALVVLVVAGGIFGFYVRDLREEAPA</sequence>
<feature type="transmembrane region" description="Helical" evidence="1">
    <location>
        <begin position="145"/>
        <end position="170"/>
    </location>
</feature>
<keyword evidence="1" id="KW-0472">Membrane</keyword>
<keyword evidence="1" id="KW-0812">Transmembrane</keyword>
<accession>A0A0F9XQD2</accession>
<feature type="transmembrane region" description="Helical" evidence="1">
    <location>
        <begin position="176"/>
        <end position="197"/>
    </location>
</feature>
<dbReference type="AlphaFoldDB" id="A0A0F9XQD2"/>
<evidence type="ECO:0000256" key="1">
    <source>
        <dbReference type="SAM" id="Phobius"/>
    </source>
</evidence>
<protein>
    <recommendedName>
        <fullName evidence="2">DUF5671 domain-containing protein</fullName>
    </recommendedName>
</protein>
<dbReference type="Pfam" id="PF18920">
    <property type="entry name" value="DUF5671"/>
    <property type="match status" value="1"/>
</dbReference>
<gene>
    <name evidence="3" type="ORF">LCGC14_0185980</name>
</gene>
<reference evidence="3" key="1">
    <citation type="journal article" date="2015" name="Nature">
        <title>Complex archaea that bridge the gap between prokaryotes and eukaryotes.</title>
        <authorList>
            <person name="Spang A."/>
            <person name="Saw J.H."/>
            <person name="Jorgensen S.L."/>
            <person name="Zaremba-Niedzwiedzka K."/>
            <person name="Martijn J."/>
            <person name="Lind A.E."/>
            <person name="van Eijk R."/>
            <person name="Schleper C."/>
            <person name="Guy L."/>
            <person name="Ettema T.J."/>
        </authorList>
    </citation>
    <scope>NUCLEOTIDE SEQUENCE</scope>
</reference>
<dbReference type="InterPro" id="IPR043728">
    <property type="entry name" value="DUF5671"/>
</dbReference>
<dbReference type="EMBL" id="LAZR01000077">
    <property type="protein sequence ID" value="KKN94523.1"/>
    <property type="molecule type" value="Genomic_DNA"/>
</dbReference>
<keyword evidence="1" id="KW-1133">Transmembrane helix</keyword>
<organism evidence="3">
    <name type="scientific">marine sediment metagenome</name>
    <dbReference type="NCBI Taxonomy" id="412755"/>
    <lineage>
        <taxon>unclassified sequences</taxon>
        <taxon>metagenomes</taxon>
        <taxon>ecological metagenomes</taxon>
    </lineage>
</organism>
<feature type="transmembrane region" description="Helical" evidence="1">
    <location>
        <begin position="66"/>
        <end position="91"/>
    </location>
</feature>
<feature type="domain" description="DUF5671" evidence="2">
    <location>
        <begin position="65"/>
        <end position="190"/>
    </location>
</feature>
<evidence type="ECO:0000259" key="2">
    <source>
        <dbReference type="Pfam" id="PF18920"/>
    </source>
</evidence>
<feature type="transmembrane region" description="Helical" evidence="1">
    <location>
        <begin position="106"/>
        <end position="125"/>
    </location>
</feature>
<proteinExistence type="predicted"/>
<comment type="caution">
    <text evidence="3">The sequence shown here is derived from an EMBL/GenBank/DDBJ whole genome shotgun (WGS) entry which is preliminary data.</text>
</comment>